<organism evidence="5 6">
    <name type="scientific">Echinicola arenosa</name>
    <dbReference type="NCBI Taxonomy" id="2774144"/>
    <lineage>
        <taxon>Bacteria</taxon>
        <taxon>Pseudomonadati</taxon>
        <taxon>Bacteroidota</taxon>
        <taxon>Cytophagia</taxon>
        <taxon>Cytophagales</taxon>
        <taxon>Cyclobacteriaceae</taxon>
        <taxon>Echinicola</taxon>
    </lineage>
</organism>
<dbReference type="SUPFAM" id="SSF69593">
    <property type="entry name" value="Glycerol-3-phosphate (1)-acyltransferase"/>
    <property type="match status" value="1"/>
</dbReference>
<name>A0ABR9AR00_9BACT</name>
<evidence type="ECO:0000259" key="4">
    <source>
        <dbReference type="SMART" id="SM00563"/>
    </source>
</evidence>
<keyword evidence="2" id="KW-0808">Transferase</keyword>
<protein>
    <submittedName>
        <fullName evidence="5">1-acyl-sn-glycerol-3-phosphate acyltransferase</fullName>
    </submittedName>
</protein>
<dbReference type="Proteomes" id="UP000647133">
    <property type="component" value="Unassembled WGS sequence"/>
</dbReference>
<dbReference type="SMART" id="SM00563">
    <property type="entry name" value="PlsC"/>
    <property type="match status" value="1"/>
</dbReference>
<dbReference type="InterPro" id="IPR002123">
    <property type="entry name" value="Plipid/glycerol_acylTrfase"/>
</dbReference>
<proteinExistence type="predicted"/>
<feature type="domain" description="Phospholipid/glycerol acyltransferase" evidence="4">
    <location>
        <begin position="97"/>
        <end position="213"/>
    </location>
</feature>
<dbReference type="Pfam" id="PF19576">
    <property type="entry name" value="Acyltransf_2"/>
    <property type="match status" value="1"/>
</dbReference>
<keyword evidence="6" id="KW-1185">Reference proteome</keyword>
<dbReference type="PANTHER" id="PTHR10434:SF40">
    <property type="entry name" value="1-ACYL-SN-GLYCEROL-3-PHOSPHATE ACYLTRANSFERASE"/>
    <property type="match status" value="1"/>
</dbReference>
<evidence type="ECO:0000313" key="6">
    <source>
        <dbReference type="Proteomes" id="UP000647133"/>
    </source>
</evidence>
<reference evidence="5 6" key="1">
    <citation type="submission" date="2020-09" db="EMBL/GenBank/DDBJ databases">
        <title>Echinicola sp. CAU 1574 isolated from sand of Sido Beach.</title>
        <authorList>
            <person name="Kim W."/>
        </authorList>
    </citation>
    <scope>NUCLEOTIDE SEQUENCE [LARGE SCALE GENOMIC DNA]</scope>
    <source>
        <strain evidence="5 6">CAU 1574</strain>
    </source>
</reference>
<dbReference type="RefSeq" id="WP_192011748.1">
    <property type="nucleotide sequence ID" value="NZ_JACYTQ010000008.1"/>
</dbReference>
<gene>
    <name evidence="5" type="ORF">IFO69_18715</name>
</gene>
<dbReference type="PANTHER" id="PTHR10434">
    <property type="entry name" value="1-ACYL-SN-GLYCEROL-3-PHOSPHATE ACYLTRANSFERASE"/>
    <property type="match status" value="1"/>
</dbReference>
<evidence type="ECO:0000256" key="3">
    <source>
        <dbReference type="ARBA" id="ARBA00023315"/>
    </source>
</evidence>
<evidence type="ECO:0000256" key="2">
    <source>
        <dbReference type="ARBA" id="ARBA00022679"/>
    </source>
</evidence>
<sequence>MVFTLGICLNNPSLDESQKKFIEIKKVIKDKNPSLLKWIPGFVLNYIRRIAHEDDVNRMMGDYGHLYGLEFVNALIHDFGVKIELLGADNIPMDEPVIFASNHPLGGLDGIAFMYALGKYRQDLRFLVNDILTNIKNFEPLFIPVNKHGSHGRSAAKLIEETYAGDHAVLVFPAGLVSRKQKEGIKDLEWKKSFISKAKKYHKNVVPVYIDGKNSSFFYNLANIRKKIGIKANIEMMYLADEMFGQKNKKVTIHVGKPISYQYFDESKSEKDWAEEVKEEVYSLATES</sequence>
<dbReference type="GO" id="GO:0016746">
    <property type="term" value="F:acyltransferase activity"/>
    <property type="evidence" value="ECO:0007669"/>
    <property type="project" value="UniProtKB-KW"/>
</dbReference>
<evidence type="ECO:0000313" key="5">
    <source>
        <dbReference type="EMBL" id="MBD8490791.1"/>
    </source>
</evidence>
<keyword evidence="3 5" id="KW-0012">Acyltransferase</keyword>
<dbReference type="InterPro" id="IPR045746">
    <property type="entry name" value="ACT14924-like_Acyltransf_dom"/>
</dbReference>
<accession>A0ABR9AR00</accession>
<dbReference type="EMBL" id="JACYTQ010000008">
    <property type="protein sequence ID" value="MBD8490791.1"/>
    <property type="molecule type" value="Genomic_DNA"/>
</dbReference>
<evidence type="ECO:0000256" key="1">
    <source>
        <dbReference type="ARBA" id="ARBA00005189"/>
    </source>
</evidence>
<comment type="pathway">
    <text evidence="1">Lipid metabolism.</text>
</comment>
<comment type="caution">
    <text evidence="5">The sequence shown here is derived from an EMBL/GenBank/DDBJ whole genome shotgun (WGS) entry which is preliminary data.</text>
</comment>